<dbReference type="InterPro" id="IPR014284">
    <property type="entry name" value="RNA_pol_sigma-70_dom"/>
</dbReference>
<accession>A0A1I5IXV2</accession>
<evidence type="ECO:0000313" key="6">
    <source>
        <dbReference type="EMBL" id="SFO65404.1"/>
    </source>
</evidence>
<feature type="domain" description="RNA polymerase sigma-70" evidence="5">
    <location>
        <begin position="46"/>
        <end position="59"/>
    </location>
</feature>
<dbReference type="AlphaFoldDB" id="A0A1I5IXV2"/>
<dbReference type="GO" id="GO:0016987">
    <property type="term" value="F:sigma factor activity"/>
    <property type="evidence" value="ECO:0007669"/>
    <property type="project" value="UniProtKB-KW"/>
</dbReference>
<name>A0A1I5IXV2_9FIRM</name>
<keyword evidence="4" id="KW-0804">Transcription</keyword>
<dbReference type="SUPFAM" id="SSF88659">
    <property type="entry name" value="Sigma3 and sigma4 domains of RNA polymerase sigma factors"/>
    <property type="match status" value="2"/>
</dbReference>
<dbReference type="InterPro" id="IPR007630">
    <property type="entry name" value="RNA_pol_sigma70_r4"/>
</dbReference>
<dbReference type="InterPro" id="IPR013324">
    <property type="entry name" value="RNA_pol_sigma_r3/r4-like"/>
</dbReference>
<gene>
    <name evidence="6" type="ORF">SAMN04489757_1577</name>
</gene>
<protein>
    <submittedName>
        <fullName evidence="6">RNA polymerase primary sigma factor</fullName>
    </submittedName>
</protein>
<dbReference type="InterPro" id="IPR000943">
    <property type="entry name" value="RNA_pol_sigma70"/>
</dbReference>
<evidence type="ECO:0000256" key="2">
    <source>
        <dbReference type="ARBA" id="ARBA00023082"/>
    </source>
</evidence>
<organism evidence="6 7">
    <name type="scientific">Anaerocolumna aminovalerica</name>
    <dbReference type="NCBI Taxonomy" id="1527"/>
    <lineage>
        <taxon>Bacteria</taxon>
        <taxon>Bacillati</taxon>
        <taxon>Bacillota</taxon>
        <taxon>Clostridia</taxon>
        <taxon>Lachnospirales</taxon>
        <taxon>Lachnospiraceae</taxon>
        <taxon>Anaerocolumna</taxon>
    </lineage>
</organism>
<evidence type="ECO:0000256" key="1">
    <source>
        <dbReference type="ARBA" id="ARBA00023015"/>
    </source>
</evidence>
<reference evidence="6 7" key="1">
    <citation type="submission" date="2016-10" db="EMBL/GenBank/DDBJ databases">
        <authorList>
            <person name="de Groot N.N."/>
        </authorList>
    </citation>
    <scope>NUCLEOTIDE SEQUENCE [LARGE SCALE GENOMIC DNA]</scope>
    <source>
        <strain evidence="6 7">DSM 1283</strain>
    </source>
</reference>
<keyword evidence="1" id="KW-0805">Transcription regulation</keyword>
<dbReference type="InterPro" id="IPR007627">
    <property type="entry name" value="RNA_pol_sigma70_r2"/>
</dbReference>
<evidence type="ECO:0000256" key="3">
    <source>
        <dbReference type="ARBA" id="ARBA00023125"/>
    </source>
</evidence>
<dbReference type="PANTHER" id="PTHR30603">
    <property type="entry name" value="RNA POLYMERASE SIGMA FACTOR RPO"/>
    <property type="match status" value="1"/>
</dbReference>
<evidence type="ECO:0000256" key="4">
    <source>
        <dbReference type="ARBA" id="ARBA00023163"/>
    </source>
</evidence>
<dbReference type="NCBIfam" id="TIGR02937">
    <property type="entry name" value="sigma70-ECF"/>
    <property type="match status" value="1"/>
</dbReference>
<dbReference type="InterPro" id="IPR036388">
    <property type="entry name" value="WH-like_DNA-bd_sf"/>
</dbReference>
<evidence type="ECO:0000313" key="7">
    <source>
        <dbReference type="Proteomes" id="UP000198806"/>
    </source>
</evidence>
<dbReference type="PANTHER" id="PTHR30603:SF47">
    <property type="entry name" value="RNA POLYMERASE SIGMA FACTOR SIGD, CHLOROPLASTIC"/>
    <property type="match status" value="1"/>
</dbReference>
<sequence length="295" mass="34550">MSNEELVKEIQKGNNASENMGLLYINNKSYIYTIAKKYIGYADIDDLMQEGYLGLYEAVQSYEESREVLFMTFAGYWIKQSITRYIENNNSCLRLPVHLHSNIYKYKKIVNAYEMQLGRKPTDKELCMHLNLSQKQFEKLKETIYQYANLESLDKPIRGLEDEELSIGDSVSDKTNMEDEIINSMIDNAIKTELWQIVEKNVTPEENKVINYRYKQSLSLRETEQFIGKSREMVRKIEASALRKLRRSRCSRLLQQKFEVNMASAYRGSLSMFKNTRESSTERAALRNLELKGIQ</sequence>
<dbReference type="STRING" id="1527.SAMN04489757_1577"/>
<dbReference type="PRINTS" id="PR00046">
    <property type="entry name" value="SIGMA70FCT"/>
</dbReference>
<dbReference type="RefSeq" id="WP_091689048.1">
    <property type="nucleotide sequence ID" value="NZ_BAABFM010000011.1"/>
</dbReference>
<dbReference type="GO" id="GO:0003677">
    <property type="term" value="F:DNA binding"/>
    <property type="evidence" value="ECO:0007669"/>
    <property type="project" value="UniProtKB-KW"/>
</dbReference>
<dbReference type="GO" id="GO:0006352">
    <property type="term" value="P:DNA-templated transcription initiation"/>
    <property type="evidence" value="ECO:0007669"/>
    <property type="project" value="InterPro"/>
</dbReference>
<keyword evidence="2" id="KW-0731">Sigma factor</keyword>
<dbReference type="Pfam" id="PF04542">
    <property type="entry name" value="Sigma70_r2"/>
    <property type="match status" value="1"/>
</dbReference>
<dbReference type="PROSITE" id="PS00715">
    <property type="entry name" value="SIGMA70_1"/>
    <property type="match status" value="1"/>
</dbReference>
<dbReference type="Gene3D" id="1.20.120.1810">
    <property type="match status" value="1"/>
</dbReference>
<dbReference type="InterPro" id="IPR013325">
    <property type="entry name" value="RNA_pol_sigma_r2"/>
</dbReference>
<evidence type="ECO:0000259" key="5">
    <source>
        <dbReference type="PROSITE" id="PS00715"/>
    </source>
</evidence>
<dbReference type="Gene3D" id="1.10.10.10">
    <property type="entry name" value="Winged helix-like DNA-binding domain superfamily/Winged helix DNA-binding domain"/>
    <property type="match status" value="2"/>
</dbReference>
<keyword evidence="3" id="KW-0238">DNA-binding</keyword>
<dbReference type="OrthoDB" id="9783788at2"/>
<proteinExistence type="predicted"/>
<dbReference type="SUPFAM" id="SSF88946">
    <property type="entry name" value="Sigma2 domain of RNA polymerase sigma factors"/>
    <property type="match status" value="1"/>
</dbReference>
<dbReference type="EMBL" id="FOWD01000057">
    <property type="protein sequence ID" value="SFO65404.1"/>
    <property type="molecule type" value="Genomic_DNA"/>
</dbReference>
<keyword evidence="7" id="KW-1185">Reference proteome</keyword>
<dbReference type="Proteomes" id="UP000198806">
    <property type="component" value="Unassembled WGS sequence"/>
</dbReference>
<dbReference type="InterPro" id="IPR050239">
    <property type="entry name" value="Sigma-70_RNA_pol_init_factors"/>
</dbReference>
<dbReference type="Pfam" id="PF04545">
    <property type="entry name" value="Sigma70_r4"/>
    <property type="match status" value="1"/>
</dbReference>